<reference evidence="6 7" key="1">
    <citation type="submission" date="2019-10" db="EMBL/GenBank/DDBJ databases">
        <authorList>
            <person name="Palmer J.M."/>
        </authorList>
    </citation>
    <scope>NUCLEOTIDE SEQUENCE [LARGE SCALE GENOMIC DNA]</scope>
    <source>
        <strain evidence="6 7">TWF694</strain>
    </source>
</reference>
<dbReference type="GO" id="GO:0042124">
    <property type="term" value="F:1,3-beta-glucanosyltransferase activity"/>
    <property type="evidence" value="ECO:0007669"/>
    <property type="project" value="TreeGrafter"/>
</dbReference>
<evidence type="ECO:0000256" key="1">
    <source>
        <dbReference type="ARBA" id="ARBA00004609"/>
    </source>
</evidence>
<dbReference type="InterPro" id="IPR004886">
    <property type="entry name" value="Glucanosyltransferase"/>
</dbReference>
<dbReference type="EMBL" id="JAVHJO010000001">
    <property type="protein sequence ID" value="KAK6543648.1"/>
    <property type="molecule type" value="Genomic_DNA"/>
</dbReference>
<proteinExistence type="inferred from homology"/>
<organism evidence="6 7">
    <name type="scientific">Orbilia ellipsospora</name>
    <dbReference type="NCBI Taxonomy" id="2528407"/>
    <lineage>
        <taxon>Eukaryota</taxon>
        <taxon>Fungi</taxon>
        <taxon>Dikarya</taxon>
        <taxon>Ascomycota</taxon>
        <taxon>Pezizomycotina</taxon>
        <taxon>Orbiliomycetes</taxon>
        <taxon>Orbiliales</taxon>
        <taxon>Orbiliaceae</taxon>
        <taxon>Orbilia</taxon>
    </lineage>
</organism>
<dbReference type="GO" id="GO:0071970">
    <property type="term" value="P:fungal-type cell wall (1-&gt;3)-beta-D-glucan biosynthetic process"/>
    <property type="evidence" value="ECO:0007669"/>
    <property type="project" value="TreeGrafter"/>
</dbReference>
<dbReference type="InterPro" id="IPR017853">
    <property type="entry name" value="GH"/>
</dbReference>
<comment type="subcellular location">
    <subcellularLocation>
        <location evidence="1 5">Cell membrane</location>
        <topology evidence="1 5">Lipid-anchor</topology>
        <topology evidence="1 5">GPI-anchor</topology>
    </subcellularLocation>
</comment>
<comment type="function">
    <text evidence="5">Splits internally a 1,3-beta-glucan molecule and transfers the newly generated reducing end (the donor) to the non-reducing end of another 1,3-beta-glucan molecule (the acceptor) forming a 1,3-beta linkage, resulting in the elongation of 1,3-beta-glucan chains in the cell wall.</text>
</comment>
<dbReference type="Gene3D" id="3.20.20.80">
    <property type="entry name" value="Glycosidases"/>
    <property type="match status" value="1"/>
</dbReference>
<comment type="similarity">
    <text evidence="2 5">Belongs to the glycosyl hydrolase 72 family.</text>
</comment>
<protein>
    <recommendedName>
        <fullName evidence="5">1,3-beta-glucanosyltransferase</fullName>
        <ecNumber evidence="5">2.4.1.-</ecNumber>
    </recommendedName>
</protein>
<accession>A0AAV9XV37</accession>
<keyword evidence="5" id="KW-0449">Lipoprotein</keyword>
<comment type="caution">
    <text evidence="6">The sequence shown here is derived from an EMBL/GenBank/DDBJ whole genome shotgun (WGS) entry which is preliminary data.</text>
</comment>
<evidence type="ECO:0000256" key="3">
    <source>
        <dbReference type="ARBA" id="ARBA00022729"/>
    </source>
</evidence>
<dbReference type="GO" id="GO:0005886">
    <property type="term" value="C:plasma membrane"/>
    <property type="evidence" value="ECO:0007669"/>
    <property type="project" value="UniProtKB-SubCell"/>
</dbReference>
<keyword evidence="5" id="KW-0336">GPI-anchor</keyword>
<dbReference type="GO" id="GO:0098552">
    <property type="term" value="C:side of membrane"/>
    <property type="evidence" value="ECO:0007669"/>
    <property type="project" value="UniProtKB-KW"/>
</dbReference>
<keyword evidence="5" id="KW-0808">Transferase</keyword>
<dbReference type="GO" id="GO:0031505">
    <property type="term" value="P:fungal-type cell wall organization"/>
    <property type="evidence" value="ECO:0007669"/>
    <property type="project" value="TreeGrafter"/>
</dbReference>
<gene>
    <name evidence="6" type="ORF">TWF694_000390</name>
</gene>
<evidence type="ECO:0000256" key="2">
    <source>
        <dbReference type="ARBA" id="ARBA00007528"/>
    </source>
</evidence>
<dbReference type="Proteomes" id="UP001365542">
    <property type="component" value="Unassembled WGS sequence"/>
</dbReference>
<dbReference type="Pfam" id="PF03198">
    <property type="entry name" value="Glyco_hydro_72"/>
    <property type="match status" value="1"/>
</dbReference>
<evidence type="ECO:0000313" key="7">
    <source>
        <dbReference type="Proteomes" id="UP001365542"/>
    </source>
</evidence>
<sequence length="372" mass="40307">MVGLRSKLGRYVRPALAALLVASVANIGTVDAAAAPLTIKGNKFFNSQTGAQFFIKGVAYQLQAKTDPLVDKAQCALDAALMQQLGVNTIRVYQVDPTANHDDCMKIFGDAGIYLFVDLANYETGINEDNPYWSQTQLSSFAAVLDAFANYDNTVGFWIGNEVITKASGARAVYFVAAAVADIKTHIKDKKYGHQVYIGYANTDNADTRPFVQNYLACNHGTADSSIDFYGVNAYEWCLPTDTFETSGYQRLTGYLSDAKYDIPAFLSEDGCNTSPPRLFQDMSAVYGPDMSDWWSGSIVYEWINEANKFGLVTYGNVSNPATAVGGDPYARSGTPTPVSPDFNNLKTAWASVSPTSLAMTAYGALFPCDGV</sequence>
<keyword evidence="3" id="KW-0732">Signal</keyword>
<dbReference type="SUPFAM" id="SSF51445">
    <property type="entry name" value="(Trans)glycosidases"/>
    <property type="match status" value="1"/>
</dbReference>
<dbReference type="PANTHER" id="PTHR31468:SF8">
    <property type="entry name" value="1,3-BETA-GLUCANOSYLTRANSFERASE GAS2"/>
    <property type="match status" value="1"/>
</dbReference>
<keyword evidence="4" id="KW-0325">Glycoprotein</keyword>
<dbReference type="PANTHER" id="PTHR31468">
    <property type="entry name" value="1,3-BETA-GLUCANOSYLTRANSFERASE GAS1"/>
    <property type="match status" value="1"/>
</dbReference>
<keyword evidence="7" id="KW-1185">Reference proteome</keyword>
<dbReference type="AlphaFoldDB" id="A0AAV9XV37"/>
<evidence type="ECO:0000256" key="4">
    <source>
        <dbReference type="ARBA" id="ARBA00023180"/>
    </source>
</evidence>
<evidence type="ECO:0000313" key="6">
    <source>
        <dbReference type="EMBL" id="KAK6543648.1"/>
    </source>
</evidence>
<dbReference type="EC" id="2.4.1.-" evidence="5"/>
<evidence type="ECO:0000256" key="5">
    <source>
        <dbReference type="RuleBase" id="RU361209"/>
    </source>
</evidence>
<keyword evidence="5" id="KW-0472">Membrane</keyword>
<name>A0AAV9XV37_9PEZI</name>